<dbReference type="Proteomes" id="UP000836402">
    <property type="component" value="Unassembled WGS sequence"/>
</dbReference>
<sequence length="40" mass="4618">PTGGFTHHSADSKIRHLKRTYQRKKDKKRQLRKAQAAAAM</sequence>
<gene>
    <name evidence="2" type="ORF">JKIAZH3_G840</name>
</gene>
<evidence type="ECO:0000256" key="1">
    <source>
        <dbReference type="SAM" id="MobiDB-lite"/>
    </source>
</evidence>
<reference evidence="2" key="1">
    <citation type="submission" date="2020-10" db="EMBL/GenBank/DDBJ databases">
        <authorList>
            <person name="Sedaghatjoo S."/>
        </authorList>
    </citation>
    <scope>NUCLEOTIDE SEQUENCE</scope>
    <source>
        <strain evidence="2">AZH3</strain>
    </source>
</reference>
<proteinExistence type="predicted"/>
<evidence type="ECO:0000313" key="2">
    <source>
        <dbReference type="EMBL" id="CAD6897527.1"/>
    </source>
</evidence>
<accession>A0ABN7IGR9</accession>
<name>A0ABN7IGR9_9BASI</name>
<evidence type="ECO:0000313" key="3">
    <source>
        <dbReference type="Proteomes" id="UP000836402"/>
    </source>
</evidence>
<keyword evidence="3" id="KW-1185">Reference proteome</keyword>
<feature type="compositionally biased region" description="Basic residues" evidence="1">
    <location>
        <begin position="15"/>
        <end position="32"/>
    </location>
</feature>
<feature type="region of interest" description="Disordered" evidence="1">
    <location>
        <begin position="1"/>
        <end position="40"/>
    </location>
</feature>
<dbReference type="EMBL" id="CAJHJG010000111">
    <property type="protein sequence ID" value="CAD6897527.1"/>
    <property type="molecule type" value="Genomic_DNA"/>
</dbReference>
<feature type="non-terminal residue" evidence="2">
    <location>
        <position position="1"/>
    </location>
</feature>
<protein>
    <recommendedName>
        <fullName evidence="4">Mitochondrial mRNA-processing protein COX24 C-terminal domain-containing protein</fullName>
    </recommendedName>
</protein>
<organism evidence="2 3">
    <name type="scientific">Tilletia caries</name>
    <name type="common">wheat bunt fungus</name>
    <dbReference type="NCBI Taxonomy" id="13290"/>
    <lineage>
        <taxon>Eukaryota</taxon>
        <taxon>Fungi</taxon>
        <taxon>Dikarya</taxon>
        <taxon>Basidiomycota</taxon>
        <taxon>Ustilaginomycotina</taxon>
        <taxon>Exobasidiomycetes</taxon>
        <taxon>Tilletiales</taxon>
        <taxon>Tilletiaceae</taxon>
        <taxon>Tilletia</taxon>
    </lineage>
</organism>
<comment type="caution">
    <text evidence="2">The sequence shown here is derived from an EMBL/GenBank/DDBJ whole genome shotgun (WGS) entry which is preliminary data.</text>
</comment>
<evidence type="ECO:0008006" key="4">
    <source>
        <dbReference type="Google" id="ProtNLM"/>
    </source>
</evidence>